<reference evidence="1" key="1">
    <citation type="submission" date="2021-04" db="EMBL/GenBank/DDBJ databases">
        <authorList>
            <person name="Chebbi M.A.C M."/>
        </authorList>
    </citation>
    <scope>NUCLEOTIDE SEQUENCE</scope>
</reference>
<proteinExistence type="predicted"/>
<gene>
    <name evidence="1" type="ORF">HICCMSTLAB_LOCUS1314</name>
</gene>
<dbReference type="AlphaFoldDB" id="A0A8J2EJH9"/>
<dbReference type="Proteomes" id="UP000786811">
    <property type="component" value="Unassembled WGS sequence"/>
</dbReference>
<evidence type="ECO:0000313" key="2">
    <source>
        <dbReference type="Proteomes" id="UP000786811"/>
    </source>
</evidence>
<sequence>MRKRLCALVPIVWSRAMIKKSYLDLPTDTDDYHLITDSDKFKFDQLCLYLQHRRKISYHRGGADDQELNSKTWLARRCTELRSEWKRKLQNTAKPNSRS</sequence>
<evidence type="ECO:0000313" key="1">
    <source>
        <dbReference type="EMBL" id="CAG5075160.1"/>
    </source>
</evidence>
<name>A0A8J2EJH9_COTCN</name>
<comment type="caution">
    <text evidence="1">The sequence shown here is derived from an EMBL/GenBank/DDBJ whole genome shotgun (WGS) entry which is preliminary data.</text>
</comment>
<accession>A0A8J2EJH9</accession>
<protein>
    <submittedName>
        <fullName evidence="1">Uncharacterized protein</fullName>
    </submittedName>
</protein>
<dbReference type="EMBL" id="CAJNRD030001116">
    <property type="protein sequence ID" value="CAG5075160.1"/>
    <property type="molecule type" value="Genomic_DNA"/>
</dbReference>
<keyword evidence="2" id="KW-1185">Reference proteome</keyword>
<organism evidence="1 2">
    <name type="scientific">Cotesia congregata</name>
    <name type="common">Parasitoid wasp</name>
    <name type="synonym">Apanteles congregatus</name>
    <dbReference type="NCBI Taxonomy" id="51543"/>
    <lineage>
        <taxon>Eukaryota</taxon>
        <taxon>Metazoa</taxon>
        <taxon>Ecdysozoa</taxon>
        <taxon>Arthropoda</taxon>
        <taxon>Hexapoda</taxon>
        <taxon>Insecta</taxon>
        <taxon>Pterygota</taxon>
        <taxon>Neoptera</taxon>
        <taxon>Endopterygota</taxon>
        <taxon>Hymenoptera</taxon>
        <taxon>Apocrita</taxon>
        <taxon>Ichneumonoidea</taxon>
        <taxon>Braconidae</taxon>
        <taxon>Microgastrinae</taxon>
        <taxon>Cotesia</taxon>
    </lineage>
</organism>